<dbReference type="PANTHER" id="PTHR30146">
    <property type="entry name" value="LACI-RELATED TRANSCRIPTIONAL REPRESSOR"/>
    <property type="match status" value="1"/>
</dbReference>
<dbReference type="Proteomes" id="UP000722989">
    <property type="component" value="Unassembled WGS sequence"/>
</dbReference>
<evidence type="ECO:0000313" key="5">
    <source>
        <dbReference type="EMBL" id="NJC73075.1"/>
    </source>
</evidence>
<evidence type="ECO:0000259" key="4">
    <source>
        <dbReference type="PROSITE" id="PS50932"/>
    </source>
</evidence>
<dbReference type="Pfam" id="PF13377">
    <property type="entry name" value="Peripla_BP_3"/>
    <property type="match status" value="1"/>
</dbReference>
<keyword evidence="2" id="KW-0238">DNA-binding</keyword>
<dbReference type="SMART" id="SM00354">
    <property type="entry name" value="HTH_LACI"/>
    <property type="match status" value="1"/>
</dbReference>
<dbReference type="InterPro" id="IPR046335">
    <property type="entry name" value="LacI/GalR-like_sensor"/>
</dbReference>
<dbReference type="Pfam" id="PF00356">
    <property type="entry name" value="LacI"/>
    <property type="match status" value="1"/>
</dbReference>
<accession>A0ABX0Y687</accession>
<protein>
    <submittedName>
        <fullName evidence="5">LacI family transcriptional regulator</fullName>
    </submittedName>
</protein>
<evidence type="ECO:0000256" key="2">
    <source>
        <dbReference type="ARBA" id="ARBA00023125"/>
    </source>
</evidence>
<keyword evidence="6" id="KW-1185">Reference proteome</keyword>
<evidence type="ECO:0000256" key="3">
    <source>
        <dbReference type="ARBA" id="ARBA00023163"/>
    </source>
</evidence>
<dbReference type="InterPro" id="IPR000843">
    <property type="entry name" value="HTH_LacI"/>
</dbReference>
<reference evidence="5 6" key="1">
    <citation type="submission" date="2020-03" db="EMBL/GenBank/DDBJ databases">
        <title>WGS of the type strain of Planosporangium spp.</title>
        <authorList>
            <person name="Thawai C."/>
        </authorList>
    </citation>
    <scope>NUCLEOTIDE SEQUENCE [LARGE SCALE GENOMIC DNA]</scope>
    <source>
        <strain evidence="5 6">TBRC 5610</strain>
    </source>
</reference>
<evidence type="ECO:0000313" key="6">
    <source>
        <dbReference type="Proteomes" id="UP000722989"/>
    </source>
</evidence>
<dbReference type="CDD" id="cd01392">
    <property type="entry name" value="HTH_LacI"/>
    <property type="match status" value="1"/>
</dbReference>
<name>A0ABX0Y687_9ACTN</name>
<dbReference type="InterPro" id="IPR028082">
    <property type="entry name" value="Peripla_BP_I"/>
</dbReference>
<dbReference type="Gene3D" id="1.10.260.40">
    <property type="entry name" value="lambda repressor-like DNA-binding domains"/>
    <property type="match status" value="1"/>
</dbReference>
<gene>
    <name evidence="5" type="ORF">HC031_25650</name>
</gene>
<dbReference type="PROSITE" id="PS50932">
    <property type="entry name" value="HTH_LACI_2"/>
    <property type="match status" value="1"/>
</dbReference>
<comment type="caution">
    <text evidence="5">The sequence shown here is derived from an EMBL/GenBank/DDBJ whole genome shotgun (WGS) entry which is preliminary data.</text>
</comment>
<evidence type="ECO:0000256" key="1">
    <source>
        <dbReference type="ARBA" id="ARBA00023015"/>
    </source>
</evidence>
<organism evidence="5 6">
    <name type="scientific">Planosporangium thailandense</name>
    <dbReference type="NCBI Taxonomy" id="765197"/>
    <lineage>
        <taxon>Bacteria</taxon>
        <taxon>Bacillati</taxon>
        <taxon>Actinomycetota</taxon>
        <taxon>Actinomycetes</taxon>
        <taxon>Micromonosporales</taxon>
        <taxon>Micromonosporaceae</taxon>
        <taxon>Planosporangium</taxon>
    </lineage>
</organism>
<feature type="domain" description="HTH lacI-type" evidence="4">
    <location>
        <begin position="13"/>
        <end position="69"/>
    </location>
</feature>
<dbReference type="SUPFAM" id="SSF53822">
    <property type="entry name" value="Periplasmic binding protein-like I"/>
    <property type="match status" value="1"/>
</dbReference>
<dbReference type="PANTHER" id="PTHR30146:SF109">
    <property type="entry name" value="HTH-TYPE TRANSCRIPTIONAL REGULATOR GALS"/>
    <property type="match status" value="1"/>
</dbReference>
<keyword evidence="1" id="KW-0805">Transcription regulation</keyword>
<dbReference type="InterPro" id="IPR010982">
    <property type="entry name" value="Lambda_DNA-bd_dom_sf"/>
</dbReference>
<dbReference type="EMBL" id="JAATVY010000025">
    <property type="protein sequence ID" value="NJC73075.1"/>
    <property type="molecule type" value="Genomic_DNA"/>
</dbReference>
<dbReference type="SUPFAM" id="SSF47413">
    <property type="entry name" value="lambda repressor-like DNA-binding domains"/>
    <property type="match status" value="1"/>
</dbReference>
<proteinExistence type="predicted"/>
<dbReference type="RefSeq" id="WP_167927984.1">
    <property type="nucleotide sequence ID" value="NZ_JAATVY010000025.1"/>
</dbReference>
<keyword evidence="3" id="KW-0804">Transcription</keyword>
<sequence length="347" mass="36681">MSLDAEGVSRRGVTLKEIARRTGVHVSTVSRVLRQAPPPDGWSDVALKIRETARELGYQPNPWAASLRTRRTGVLGAVMPRLTDGVIAKMYQGVQQAAEEAGYSVLLSSPEDDLVAMKKAINLVVGRYVDGLILSGLRRPGPPFLASLNVGNTPVLLLSRHADTDLPSVTSDDYEGGRLAARHLVELGHQRCGIIAGPKDASTASERVAGFLDGLKEAGLRQDRRLIVPSGFGVNGGVEAARVILGDKDRPTAIFAINDDAAIGALGVARDLGITVPTGLSVVGFNDADVSAQLPVPLTSIRTQPRVMGATAVHRLLRLMGNEEVGSVKLPVELVVRSSTVAPPGVR</sequence>
<dbReference type="Gene3D" id="3.40.50.2300">
    <property type="match status" value="2"/>
</dbReference>